<dbReference type="InterPro" id="IPR011009">
    <property type="entry name" value="Kinase-like_dom_sf"/>
</dbReference>
<dbReference type="PANTHER" id="PTHR44329:SF288">
    <property type="entry name" value="MITOGEN-ACTIVATED PROTEIN KINASE KINASE KINASE 20"/>
    <property type="match status" value="1"/>
</dbReference>
<dbReference type="EMBL" id="CAUYUJ010021381">
    <property type="protein sequence ID" value="CAK0904256.1"/>
    <property type="molecule type" value="Genomic_DNA"/>
</dbReference>
<keyword evidence="3" id="KW-0418">Kinase</keyword>
<dbReference type="Proteomes" id="UP001189429">
    <property type="component" value="Unassembled WGS sequence"/>
</dbReference>
<dbReference type="PROSITE" id="PS50011">
    <property type="entry name" value="PROTEIN_KINASE_DOM"/>
    <property type="match status" value="1"/>
</dbReference>
<dbReference type="PROSITE" id="PS00108">
    <property type="entry name" value="PROTEIN_KINASE_ST"/>
    <property type="match status" value="1"/>
</dbReference>
<evidence type="ECO:0000313" key="8">
    <source>
        <dbReference type="Proteomes" id="UP001189429"/>
    </source>
</evidence>
<dbReference type="SUPFAM" id="SSF56112">
    <property type="entry name" value="Protein kinase-like (PK-like)"/>
    <property type="match status" value="1"/>
</dbReference>
<comment type="caution">
    <text evidence="7">The sequence shown here is derived from an EMBL/GenBank/DDBJ whole genome shotgun (WGS) entry which is preliminary data.</text>
</comment>
<feature type="domain" description="Protein kinase" evidence="6">
    <location>
        <begin position="1"/>
        <end position="171"/>
    </location>
</feature>
<keyword evidence="8" id="KW-1185">Reference proteome</keyword>
<dbReference type="InterPro" id="IPR001245">
    <property type="entry name" value="Ser-Thr/Tyr_kinase_cat_dom"/>
</dbReference>
<dbReference type="InterPro" id="IPR008271">
    <property type="entry name" value="Ser/Thr_kinase_AS"/>
</dbReference>
<feature type="region of interest" description="Disordered" evidence="5">
    <location>
        <begin position="125"/>
        <end position="171"/>
    </location>
</feature>
<keyword evidence="4" id="KW-0067">ATP-binding</keyword>
<keyword evidence="1" id="KW-0808">Transferase</keyword>
<dbReference type="InterPro" id="IPR000719">
    <property type="entry name" value="Prot_kinase_dom"/>
</dbReference>
<proteinExistence type="predicted"/>
<dbReference type="SMART" id="SM00220">
    <property type="entry name" value="S_TKc"/>
    <property type="match status" value="1"/>
</dbReference>
<evidence type="ECO:0000256" key="1">
    <source>
        <dbReference type="ARBA" id="ARBA00022679"/>
    </source>
</evidence>
<accession>A0ABN9XW06</accession>
<evidence type="ECO:0000256" key="3">
    <source>
        <dbReference type="ARBA" id="ARBA00022777"/>
    </source>
</evidence>
<gene>
    <name evidence="7" type="ORF">PCOR1329_LOCUS80351</name>
</gene>
<keyword evidence="2" id="KW-0547">Nucleotide-binding</keyword>
<organism evidence="7 8">
    <name type="scientific">Prorocentrum cordatum</name>
    <dbReference type="NCBI Taxonomy" id="2364126"/>
    <lineage>
        <taxon>Eukaryota</taxon>
        <taxon>Sar</taxon>
        <taxon>Alveolata</taxon>
        <taxon>Dinophyceae</taxon>
        <taxon>Prorocentrales</taxon>
        <taxon>Prorocentraceae</taxon>
        <taxon>Prorocentrum</taxon>
    </lineage>
</organism>
<evidence type="ECO:0000256" key="4">
    <source>
        <dbReference type="ARBA" id="ARBA00022840"/>
    </source>
</evidence>
<reference evidence="7" key="1">
    <citation type="submission" date="2023-10" db="EMBL/GenBank/DDBJ databases">
        <authorList>
            <person name="Chen Y."/>
            <person name="Shah S."/>
            <person name="Dougan E. K."/>
            <person name="Thang M."/>
            <person name="Chan C."/>
        </authorList>
    </citation>
    <scope>NUCLEOTIDE SEQUENCE [LARGE SCALE GENOMIC DNA]</scope>
</reference>
<sequence>MATFFIRELGVMSRTRHPNLVRLFGFCHGADTFDLVLELCMGGTLFSLLHVSDVEVVPRQQFKVAGDVAKGMAYLHGLATPVLHRDLKSLNVLLHAPVCSPRDQPLAKVTDFGLAKMWLAPDGLLDDHRGGPPAGEPHGRTTGGAGQGGLPESRARVQTAAVASPARAGPS</sequence>
<dbReference type="InterPro" id="IPR051681">
    <property type="entry name" value="Ser/Thr_Kinases-Pseudokinases"/>
</dbReference>
<evidence type="ECO:0000256" key="5">
    <source>
        <dbReference type="SAM" id="MobiDB-lite"/>
    </source>
</evidence>
<protein>
    <recommendedName>
        <fullName evidence="6">Protein kinase domain-containing protein</fullName>
    </recommendedName>
</protein>
<name>A0ABN9XW06_9DINO</name>
<evidence type="ECO:0000256" key="2">
    <source>
        <dbReference type="ARBA" id="ARBA00022741"/>
    </source>
</evidence>
<dbReference type="Pfam" id="PF07714">
    <property type="entry name" value="PK_Tyr_Ser-Thr"/>
    <property type="match status" value="1"/>
</dbReference>
<evidence type="ECO:0000313" key="7">
    <source>
        <dbReference type="EMBL" id="CAK0904256.1"/>
    </source>
</evidence>
<evidence type="ECO:0000259" key="6">
    <source>
        <dbReference type="PROSITE" id="PS50011"/>
    </source>
</evidence>
<dbReference type="PANTHER" id="PTHR44329">
    <property type="entry name" value="SERINE/THREONINE-PROTEIN KINASE TNNI3K-RELATED"/>
    <property type="match status" value="1"/>
</dbReference>
<dbReference type="Gene3D" id="1.10.510.10">
    <property type="entry name" value="Transferase(Phosphotransferase) domain 1"/>
    <property type="match status" value="1"/>
</dbReference>